<dbReference type="EMBL" id="JASBWT010000012">
    <property type="protein sequence ID" value="KAJ9099757.1"/>
    <property type="molecule type" value="Genomic_DNA"/>
</dbReference>
<sequence length="469" mass="51158">MDSHILRIKRKATEPPLTSLVIQESSERAKKRAKQHTDSIAANNDGAGVFRLAQTVGKEWEGVGQEAEVFRQRIQRLMAETAQEGTSEPPTDTSPMSDVQHNIPDSNPSSTEESIASQRVFRVYKSLGKKAVAGRAARAASARARGRANGFFGDRIESVVPQSSSDFRIIDARPEPSRPAQPQTGRTATPQQPDHAGMDMDDEDMKEIAKFLPMLQGATPAAKPKPEPIPLAPPAVYAPTGAITPLQRSVVTQASSVASTPSRNSVVADDDDGDYVYDLYYRDPAVRVADISGKESGMGGSAIGALQGLDELLDEENDPGSDTEEGDEADEDSNDEDFYRNEYPEDEDASSGDERFPDDAHRNYRYGDELDPDRDGFDDGDADSEDDTPTANANDAPPSIRARQLDRMMRNLGLNRDDLSQRPITGGYPSSGGGLRDVRDGLGSGDDADEDEDFDEEEDIRQWKLLHDD</sequence>
<proteinExistence type="predicted"/>
<protein>
    <submittedName>
        <fullName evidence="1">Uncharacterized protein</fullName>
    </submittedName>
</protein>
<evidence type="ECO:0000313" key="1">
    <source>
        <dbReference type="EMBL" id="KAJ9099757.1"/>
    </source>
</evidence>
<accession>A0ACC2VKE1</accession>
<evidence type="ECO:0000313" key="2">
    <source>
        <dbReference type="Proteomes" id="UP001227268"/>
    </source>
</evidence>
<reference evidence="1" key="1">
    <citation type="submission" date="2023-04" db="EMBL/GenBank/DDBJ databases">
        <title>Draft Genome sequencing of Naganishia species isolated from polar environments using Oxford Nanopore Technology.</title>
        <authorList>
            <person name="Leo P."/>
            <person name="Venkateswaran K."/>
        </authorList>
    </citation>
    <scope>NUCLEOTIDE SEQUENCE</scope>
    <source>
        <strain evidence="1">MNA-CCFEE 5423</strain>
    </source>
</reference>
<comment type="caution">
    <text evidence="1">The sequence shown here is derived from an EMBL/GenBank/DDBJ whole genome shotgun (WGS) entry which is preliminary data.</text>
</comment>
<keyword evidence="2" id="KW-1185">Reference proteome</keyword>
<gene>
    <name evidence="1" type="ORF">QFC21_003755</name>
</gene>
<organism evidence="1 2">
    <name type="scientific">Naganishia friedmannii</name>
    <dbReference type="NCBI Taxonomy" id="89922"/>
    <lineage>
        <taxon>Eukaryota</taxon>
        <taxon>Fungi</taxon>
        <taxon>Dikarya</taxon>
        <taxon>Basidiomycota</taxon>
        <taxon>Agaricomycotina</taxon>
        <taxon>Tremellomycetes</taxon>
        <taxon>Filobasidiales</taxon>
        <taxon>Filobasidiaceae</taxon>
        <taxon>Naganishia</taxon>
    </lineage>
</organism>
<name>A0ACC2VKE1_9TREE</name>
<dbReference type="Proteomes" id="UP001227268">
    <property type="component" value="Unassembled WGS sequence"/>
</dbReference>